<dbReference type="EC" id="3.1.-.-" evidence="3"/>
<dbReference type="Gene3D" id="3.60.15.10">
    <property type="entry name" value="Ribonuclease Z/Hydroxyacylglutathione hydrolase-like"/>
    <property type="match status" value="1"/>
</dbReference>
<accession>A0A0P1EQH5</accession>
<dbReference type="EMBL" id="CYPW01000017">
    <property type="protein sequence ID" value="CUH52457.1"/>
    <property type="molecule type" value="Genomic_DNA"/>
</dbReference>
<evidence type="ECO:0000256" key="1">
    <source>
        <dbReference type="ARBA" id="ARBA00022801"/>
    </source>
</evidence>
<dbReference type="PANTHER" id="PTHR46018">
    <property type="entry name" value="ZINC PHOSPHODIESTERASE ELAC PROTEIN 1"/>
    <property type="match status" value="1"/>
</dbReference>
<dbReference type="InterPro" id="IPR044094">
    <property type="entry name" value="AtsA-like_MBL-fold"/>
</dbReference>
<reference evidence="3 4" key="1">
    <citation type="submission" date="2015-09" db="EMBL/GenBank/DDBJ databases">
        <authorList>
            <consortium name="Swine Surveillance"/>
        </authorList>
    </citation>
    <scope>NUCLEOTIDE SEQUENCE [LARGE SCALE GENOMIC DNA]</scope>
    <source>
        <strain evidence="3 4">CECT 7688</strain>
    </source>
</reference>
<dbReference type="SMART" id="SM00849">
    <property type="entry name" value="Lactamase_B"/>
    <property type="match status" value="1"/>
</dbReference>
<dbReference type="STRING" id="321267.SHM7688_01903"/>
<organism evidence="3 4">
    <name type="scientific">Shimia marina</name>
    <dbReference type="NCBI Taxonomy" id="321267"/>
    <lineage>
        <taxon>Bacteria</taxon>
        <taxon>Pseudomonadati</taxon>
        <taxon>Pseudomonadota</taxon>
        <taxon>Alphaproteobacteria</taxon>
        <taxon>Rhodobacterales</taxon>
        <taxon>Roseobacteraceae</taxon>
    </lineage>
</organism>
<sequence length="284" mass="30659">MHHTQVTLLGTKGGPAIRPGTRMPTSLLIQMDGMTVLVDAGLGVSRALCDAGMALTDLDAILITHLHSDHYLELGPLLHTAWTAGLNTPIAIYGPEGLTQYWDSFLQAMSFDIELRLRDEGRPALAPLAQIHVLNTGDMALGSLQVKVMRNTHPPIIDSFALRIEGQEHSVVLSGDTAPMEEMVSFAQGADLLVHEAMLSAGIDALCARVGNGDDRLRLHLERSHTPAAEAGRIAKDAGVARLALNHLVPCDDPDFTEAHWQEETRCTWDGPLFIGTDGMTISL</sequence>
<protein>
    <submittedName>
        <fullName evidence="3">Ribonuclease BN</fullName>
        <ecNumber evidence="3">3.1.-.-</ecNumber>
    </submittedName>
</protein>
<dbReference type="RefSeq" id="WP_058239720.1">
    <property type="nucleotide sequence ID" value="NZ_FOMU01000005.1"/>
</dbReference>
<dbReference type="PANTHER" id="PTHR46018:SF2">
    <property type="entry name" value="ZINC PHOSPHODIESTERASE ELAC PROTEIN 1"/>
    <property type="match status" value="1"/>
</dbReference>
<dbReference type="InterPro" id="IPR036866">
    <property type="entry name" value="RibonucZ/Hydroxyglut_hydro"/>
</dbReference>
<dbReference type="GO" id="GO:0042781">
    <property type="term" value="F:3'-tRNA processing endoribonuclease activity"/>
    <property type="evidence" value="ECO:0007669"/>
    <property type="project" value="TreeGrafter"/>
</dbReference>
<keyword evidence="4" id="KW-1185">Reference proteome</keyword>
<evidence type="ECO:0000313" key="3">
    <source>
        <dbReference type="EMBL" id="CUH52457.1"/>
    </source>
</evidence>
<evidence type="ECO:0000313" key="4">
    <source>
        <dbReference type="Proteomes" id="UP000054823"/>
    </source>
</evidence>
<feature type="domain" description="Metallo-beta-lactamase" evidence="2">
    <location>
        <begin position="23"/>
        <end position="214"/>
    </location>
</feature>
<dbReference type="AlphaFoldDB" id="A0A0P1EQH5"/>
<name>A0A0P1EQH5_9RHOB</name>
<dbReference type="Proteomes" id="UP000054823">
    <property type="component" value="Unassembled WGS sequence"/>
</dbReference>
<dbReference type="OrthoDB" id="9803916at2"/>
<dbReference type="SUPFAM" id="SSF56281">
    <property type="entry name" value="Metallo-hydrolase/oxidoreductase"/>
    <property type="match status" value="1"/>
</dbReference>
<keyword evidence="1 3" id="KW-0378">Hydrolase</keyword>
<dbReference type="CDD" id="cd07719">
    <property type="entry name" value="arylsulfatase_AtsA-like_MBL-fold"/>
    <property type="match status" value="1"/>
</dbReference>
<proteinExistence type="predicted"/>
<dbReference type="Pfam" id="PF23023">
    <property type="entry name" value="Anti-Pycsar_Apyc1"/>
    <property type="match status" value="1"/>
</dbReference>
<dbReference type="InterPro" id="IPR001279">
    <property type="entry name" value="Metallo-B-lactamas"/>
</dbReference>
<gene>
    <name evidence="3" type="primary">rbn</name>
    <name evidence="3" type="ORF">SHM7688_01903</name>
</gene>
<evidence type="ECO:0000259" key="2">
    <source>
        <dbReference type="SMART" id="SM00849"/>
    </source>
</evidence>